<feature type="transmembrane region" description="Helical" evidence="7">
    <location>
        <begin position="134"/>
        <end position="155"/>
    </location>
</feature>
<evidence type="ECO:0000313" key="10">
    <source>
        <dbReference type="Proteomes" id="UP000547209"/>
    </source>
</evidence>
<dbReference type="Pfam" id="PF00528">
    <property type="entry name" value="BPD_transp_1"/>
    <property type="match status" value="1"/>
</dbReference>
<comment type="caution">
    <text evidence="9">The sequence shown here is derived from an EMBL/GenBank/DDBJ whole genome shotgun (WGS) entry which is preliminary data.</text>
</comment>
<comment type="subcellular location">
    <subcellularLocation>
        <location evidence="1 7">Cell membrane</location>
        <topology evidence="1 7">Multi-pass membrane protein</topology>
    </subcellularLocation>
</comment>
<reference evidence="9 10" key="1">
    <citation type="submission" date="2020-08" db="EMBL/GenBank/DDBJ databases">
        <title>Cohnella phylogeny.</title>
        <authorList>
            <person name="Dunlap C."/>
        </authorList>
    </citation>
    <scope>NUCLEOTIDE SEQUENCE [LARGE SCALE GENOMIC DNA]</scope>
    <source>
        <strain evidence="9 10">DSM 28246</strain>
    </source>
</reference>
<dbReference type="PANTHER" id="PTHR43227:SF11">
    <property type="entry name" value="BLL4140 PROTEIN"/>
    <property type="match status" value="1"/>
</dbReference>
<evidence type="ECO:0000259" key="8">
    <source>
        <dbReference type="PROSITE" id="PS50928"/>
    </source>
</evidence>
<dbReference type="CDD" id="cd06261">
    <property type="entry name" value="TM_PBP2"/>
    <property type="match status" value="1"/>
</dbReference>
<keyword evidence="5 7" id="KW-1133">Transmembrane helix</keyword>
<protein>
    <submittedName>
        <fullName evidence="9">Sugar ABC transporter permease</fullName>
    </submittedName>
</protein>
<dbReference type="InterPro" id="IPR000515">
    <property type="entry name" value="MetI-like"/>
</dbReference>
<feature type="transmembrane region" description="Helical" evidence="7">
    <location>
        <begin position="297"/>
        <end position="316"/>
    </location>
</feature>
<evidence type="ECO:0000256" key="1">
    <source>
        <dbReference type="ARBA" id="ARBA00004651"/>
    </source>
</evidence>
<sequence>MAIDGRLPHHTQKGRHSLYASRRKNSILKDFIRNFELTFLALPAIVFIFVFAYIPLYGLILPFKNYNFEQGFFGSPWAGLQNFKYLFTSDTLVRVTTNTVVMNALFILFGTLFSLLFALLIFEVGKRHVKVYQTAMFFPYFISWVVAAYVVLAFLDMENGFINRMLIHFGKDPIMWYSNPHYWPFILVIVSVWKSAGYGAVIYYTGLLGTDTEYYEAAMIDGATRLQRAWHISLPLLKPLITIMTILAVGKIFYGDFGLFYNVTLDSTQLYPATDVIDTFVYRTLKSMGDIGMSSAAGLYQAVVGFALVLLSNWVVKKANPENSLF</sequence>
<keyword evidence="3" id="KW-1003">Cell membrane</keyword>
<dbReference type="InterPro" id="IPR035906">
    <property type="entry name" value="MetI-like_sf"/>
</dbReference>
<dbReference type="InterPro" id="IPR050809">
    <property type="entry name" value="UgpAE/MalFG_permease"/>
</dbReference>
<keyword evidence="4 7" id="KW-0812">Transmembrane</keyword>
<feature type="domain" description="ABC transmembrane type-1" evidence="8">
    <location>
        <begin position="96"/>
        <end position="312"/>
    </location>
</feature>
<feature type="transmembrane region" description="Helical" evidence="7">
    <location>
        <begin position="100"/>
        <end position="122"/>
    </location>
</feature>
<evidence type="ECO:0000256" key="6">
    <source>
        <dbReference type="ARBA" id="ARBA00023136"/>
    </source>
</evidence>
<feature type="transmembrane region" description="Helical" evidence="7">
    <location>
        <begin position="182"/>
        <end position="204"/>
    </location>
</feature>
<keyword evidence="10" id="KW-1185">Reference proteome</keyword>
<evidence type="ECO:0000256" key="7">
    <source>
        <dbReference type="RuleBase" id="RU363032"/>
    </source>
</evidence>
<feature type="transmembrane region" description="Helical" evidence="7">
    <location>
        <begin position="236"/>
        <end position="254"/>
    </location>
</feature>
<evidence type="ECO:0000256" key="2">
    <source>
        <dbReference type="ARBA" id="ARBA00022448"/>
    </source>
</evidence>
<proteinExistence type="inferred from homology"/>
<organism evidence="9 10">
    <name type="scientific">Cohnella nanjingensis</name>
    <dbReference type="NCBI Taxonomy" id="1387779"/>
    <lineage>
        <taxon>Bacteria</taxon>
        <taxon>Bacillati</taxon>
        <taxon>Bacillota</taxon>
        <taxon>Bacilli</taxon>
        <taxon>Bacillales</taxon>
        <taxon>Paenibacillaceae</taxon>
        <taxon>Cohnella</taxon>
    </lineage>
</organism>
<dbReference type="AlphaFoldDB" id="A0A7X0RNM9"/>
<feature type="transmembrane region" description="Helical" evidence="7">
    <location>
        <begin position="37"/>
        <end position="60"/>
    </location>
</feature>
<dbReference type="PROSITE" id="PS50928">
    <property type="entry name" value="ABC_TM1"/>
    <property type="match status" value="1"/>
</dbReference>
<keyword evidence="6 7" id="KW-0472">Membrane</keyword>
<dbReference type="PANTHER" id="PTHR43227">
    <property type="entry name" value="BLL4140 PROTEIN"/>
    <property type="match status" value="1"/>
</dbReference>
<dbReference type="Proteomes" id="UP000547209">
    <property type="component" value="Unassembled WGS sequence"/>
</dbReference>
<dbReference type="GO" id="GO:0055085">
    <property type="term" value="P:transmembrane transport"/>
    <property type="evidence" value="ECO:0007669"/>
    <property type="project" value="InterPro"/>
</dbReference>
<dbReference type="GO" id="GO:0005886">
    <property type="term" value="C:plasma membrane"/>
    <property type="evidence" value="ECO:0007669"/>
    <property type="project" value="UniProtKB-SubCell"/>
</dbReference>
<evidence type="ECO:0000313" key="9">
    <source>
        <dbReference type="EMBL" id="MBB6670760.1"/>
    </source>
</evidence>
<dbReference type="EMBL" id="JACJVP010000011">
    <property type="protein sequence ID" value="MBB6670760.1"/>
    <property type="molecule type" value="Genomic_DNA"/>
</dbReference>
<evidence type="ECO:0000256" key="5">
    <source>
        <dbReference type="ARBA" id="ARBA00022989"/>
    </source>
</evidence>
<gene>
    <name evidence="9" type="ORF">H7C19_08665</name>
</gene>
<dbReference type="Gene3D" id="1.10.3720.10">
    <property type="entry name" value="MetI-like"/>
    <property type="match status" value="1"/>
</dbReference>
<accession>A0A7X0RNM9</accession>
<evidence type="ECO:0000256" key="4">
    <source>
        <dbReference type="ARBA" id="ARBA00022692"/>
    </source>
</evidence>
<evidence type="ECO:0000256" key="3">
    <source>
        <dbReference type="ARBA" id="ARBA00022475"/>
    </source>
</evidence>
<dbReference type="SUPFAM" id="SSF161098">
    <property type="entry name" value="MetI-like"/>
    <property type="match status" value="1"/>
</dbReference>
<comment type="similarity">
    <text evidence="7">Belongs to the binding-protein-dependent transport system permease family.</text>
</comment>
<keyword evidence="2 7" id="KW-0813">Transport</keyword>
<name>A0A7X0RNM9_9BACL</name>